<dbReference type="PANTHER" id="PTHR30561:SF9">
    <property type="entry name" value="4-AMINO-4-DEOXY-L-ARABINOSE-PHOSPHOUNDECAPRENOL FLIPPASE SUBUNIT ARNF-RELATED"/>
    <property type="match status" value="1"/>
</dbReference>
<evidence type="ECO:0000259" key="13">
    <source>
        <dbReference type="Pfam" id="PF00892"/>
    </source>
</evidence>
<reference evidence="14 15" key="1">
    <citation type="submission" date="2019-05" db="EMBL/GenBank/DDBJ databases">
        <title>We sequenced the genome of Paenibacillus hemerocallicola KCTC 33185 for further insight into its adaptation and study the phylogeny of Paenibacillus.</title>
        <authorList>
            <person name="Narsing Rao M.P."/>
        </authorList>
    </citation>
    <scope>NUCLEOTIDE SEQUENCE [LARGE SCALE GENOMIC DNA]</scope>
    <source>
        <strain evidence="14 15">KCTC 33185</strain>
    </source>
</reference>
<feature type="transmembrane region" description="Helical" evidence="12">
    <location>
        <begin position="104"/>
        <end position="121"/>
    </location>
</feature>
<evidence type="ECO:0000313" key="14">
    <source>
        <dbReference type="EMBL" id="TNJ65691.1"/>
    </source>
</evidence>
<dbReference type="EMBL" id="VDCQ01000016">
    <property type="protein sequence ID" value="TNJ65691.1"/>
    <property type="molecule type" value="Genomic_DNA"/>
</dbReference>
<keyword evidence="5" id="KW-0997">Cell inner membrane</keyword>
<evidence type="ECO:0000256" key="9">
    <source>
        <dbReference type="ARBA" id="ARBA00022989"/>
    </source>
</evidence>
<evidence type="ECO:0000256" key="12">
    <source>
        <dbReference type="SAM" id="Phobius"/>
    </source>
</evidence>
<proteinExistence type="inferred from homology"/>
<evidence type="ECO:0000256" key="11">
    <source>
        <dbReference type="ARBA" id="ARBA00023136"/>
    </source>
</evidence>
<comment type="similarity">
    <text evidence="2">Belongs to the EamA transporter family.</text>
</comment>
<dbReference type="GO" id="GO:0005886">
    <property type="term" value="C:plasma membrane"/>
    <property type="evidence" value="ECO:0007669"/>
    <property type="project" value="UniProtKB-SubCell"/>
</dbReference>
<comment type="caution">
    <text evidence="14">The sequence shown here is derived from an EMBL/GenBank/DDBJ whole genome shotgun (WGS) entry which is preliminary data.</text>
</comment>
<sequence length="123" mass="13511">MENGGFPMKFVWLLSSVLLGVVGQLLMKWGLVNPKPLWSQGPSFVSMFSSWPVLAGLFSYALSSLFWLLTLKQMNVSVAYPMVSLGYVVVALAGYYLFSESISVTKWMGIGFVLVGVAFISRA</sequence>
<keyword evidence="8" id="KW-0448">Lipopolysaccharide biosynthesis</keyword>
<dbReference type="Gene3D" id="1.10.3730.20">
    <property type="match status" value="1"/>
</dbReference>
<feature type="transmembrane region" description="Helical" evidence="12">
    <location>
        <begin position="78"/>
        <end position="98"/>
    </location>
</feature>
<keyword evidence="6" id="KW-0441">Lipid A biosynthesis</keyword>
<feature type="transmembrane region" description="Helical" evidence="12">
    <location>
        <begin position="12"/>
        <end position="31"/>
    </location>
</feature>
<dbReference type="InterPro" id="IPR037185">
    <property type="entry name" value="EmrE-like"/>
</dbReference>
<evidence type="ECO:0000256" key="6">
    <source>
        <dbReference type="ARBA" id="ARBA00022556"/>
    </source>
</evidence>
<gene>
    <name evidence="14" type="ORF">FE784_13630</name>
</gene>
<keyword evidence="15" id="KW-1185">Reference proteome</keyword>
<accession>A0A5C4T9M5</accession>
<evidence type="ECO:0000256" key="7">
    <source>
        <dbReference type="ARBA" id="ARBA00022692"/>
    </source>
</evidence>
<dbReference type="Proteomes" id="UP000307943">
    <property type="component" value="Unassembled WGS sequence"/>
</dbReference>
<dbReference type="OrthoDB" id="9156836at2"/>
<protein>
    <submittedName>
        <fullName evidence="14">Transporter</fullName>
    </submittedName>
</protein>
<evidence type="ECO:0000256" key="2">
    <source>
        <dbReference type="ARBA" id="ARBA00007362"/>
    </source>
</evidence>
<keyword evidence="10" id="KW-0443">Lipid metabolism</keyword>
<keyword evidence="4" id="KW-0444">Lipid biosynthesis</keyword>
<organism evidence="14 15">
    <name type="scientific">Paenibacillus hemerocallicola</name>
    <dbReference type="NCBI Taxonomy" id="1172614"/>
    <lineage>
        <taxon>Bacteria</taxon>
        <taxon>Bacillati</taxon>
        <taxon>Bacillota</taxon>
        <taxon>Bacilli</taxon>
        <taxon>Bacillales</taxon>
        <taxon>Paenibacillaceae</taxon>
        <taxon>Paenibacillus</taxon>
    </lineage>
</organism>
<dbReference type="GO" id="GO:0022857">
    <property type="term" value="F:transmembrane transporter activity"/>
    <property type="evidence" value="ECO:0007669"/>
    <property type="project" value="InterPro"/>
</dbReference>
<dbReference type="SUPFAM" id="SSF103481">
    <property type="entry name" value="Multidrug resistance efflux transporter EmrE"/>
    <property type="match status" value="1"/>
</dbReference>
<dbReference type="Pfam" id="PF00892">
    <property type="entry name" value="EamA"/>
    <property type="match status" value="1"/>
</dbReference>
<keyword evidence="7 12" id="KW-0812">Transmembrane</keyword>
<evidence type="ECO:0000256" key="5">
    <source>
        <dbReference type="ARBA" id="ARBA00022519"/>
    </source>
</evidence>
<feature type="domain" description="EamA" evidence="13">
    <location>
        <begin position="38"/>
        <end position="121"/>
    </location>
</feature>
<keyword evidence="3" id="KW-1003">Cell membrane</keyword>
<evidence type="ECO:0000256" key="4">
    <source>
        <dbReference type="ARBA" id="ARBA00022516"/>
    </source>
</evidence>
<evidence type="ECO:0000256" key="8">
    <source>
        <dbReference type="ARBA" id="ARBA00022985"/>
    </source>
</evidence>
<dbReference type="GO" id="GO:0009103">
    <property type="term" value="P:lipopolysaccharide biosynthetic process"/>
    <property type="evidence" value="ECO:0007669"/>
    <property type="project" value="UniProtKB-KW"/>
</dbReference>
<name>A0A5C4T9M5_9BACL</name>
<dbReference type="InterPro" id="IPR000390">
    <property type="entry name" value="Small_drug/metabolite_transptr"/>
</dbReference>
<dbReference type="AlphaFoldDB" id="A0A5C4T9M5"/>
<feature type="transmembrane region" description="Helical" evidence="12">
    <location>
        <begin position="51"/>
        <end position="71"/>
    </location>
</feature>
<evidence type="ECO:0000256" key="10">
    <source>
        <dbReference type="ARBA" id="ARBA00023098"/>
    </source>
</evidence>
<evidence type="ECO:0000256" key="3">
    <source>
        <dbReference type="ARBA" id="ARBA00022475"/>
    </source>
</evidence>
<dbReference type="InterPro" id="IPR000620">
    <property type="entry name" value="EamA_dom"/>
</dbReference>
<keyword evidence="9 12" id="KW-1133">Transmembrane helix</keyword>
<evidence type="ECO:0000313" key="15">
    <source>
        <dbReference type="Proteomes" id="UP000307943"/>
    </source>
</evidence>
<comment type="subcellular location">
    <subcellularLocation>
        <location evidence="1">Cell membrane</location>
        <topology evidence="1">Multi-pass membrane protein</topology>
    </subcellularLocation>
</comment>
<dbReference type="PANTHER" id="PTHR30561">
    <property type="entry name" value="SMR FAMILY PROTON-DEPENDENT DRUG EFFLUX TRANSPORTER SUGE"/>
    <property type="match status" value="1"/>
</dbReference>
<keyword evidence="11 12" id="KW-0472">Membrane</keyword>
<evidence type="ECO:0000256" key="1">
    <source>
        <dbReference type="ARBA" id="ARBA00004651"/>
    </source>
</evidence>